<organism evidence="4 5">
    <name type="scientific">Filimonas zeae</name>
    <dbReference type="NCBI Taxonomy" id="1737353"/>
    <lineage>
        <taxon>Bacteria</taxon>
        <taxon>Pseudomonadati</taxon>
        <taxon>Bacteroidota</taxon>
        <taxon>Chitinophagia</taxon>
        <taxon>Chitinophagales</taxon>
        <taxon>Chitinophagaceae</taxon>
        <taxon>Filimonas</taxon>
    </lineage>
</organism>
<sequence>MPAGCNPDVQKPLTPAAGAPGVITNVTVENGHGQAKLTYTLPGDKDLAYVKAVYELASGKTREVKASAYTNTLLVDGFGDTSEHTVQLFTVSKGEVTSAPVTVKVKPLENPIWAVYRNMKVLADFAGVRVITQNPARAEVSIIAMIDTTYEYVLLQGIYTQADSISRAIRGLSISPKKIAVFVRDRFLNSTDTLFTTLTPLYEAPLPKSGYRTMTPVVWPGDSRMDNSSSGTAGVGINKIWDGDVINWPSCLAGVPTNLTPQSFTFDLGVVAQLSRIVIWDYPEYLNNGRAYYYRGCMKRFEVWGSSNPAPDGSWDSWTKLGTYAEEKPSKSAYGVQTTEDYDVAYAGFSWDFKIDVPKMRYLRVRCLENWMGTTFPMISEVQVYGDAR</sequence>
<dbReference type="Proteomes" id="UP000627292">
    <property type="component" value="Unassembled WGS sequence"/>
</dbReference>
<evidence type="ECO:0000259" key="1">
    <source>
        <dbReference type="Pfam" id="PF16323"/>
    </source>
</evidence>
<name>A0A917MY60_9BACT</name>
<feature type="domain" description="DUF5126" evidence="3">
    <location>
        <begin position="109"/>
        <end position="209"/>
    </location>
</feature>
<evidence type="ECO:0000259" key="2">
    <source>
        <dbReference type="Pfam" id="PF16391"/>
    </source>
</evidence>
<feature type="domain" description="DUF4959" evidence="1">
    <location>
        <begin position="4"/>
        <end position="107"/>
    </location>
</feature>
<dbReference type="InterPro" id="IPR033431">
    <property type="entry name" value="DUF5126"/>
</dbReference>
<evidence type="ECO:0000313" key="4">
    <source>
        <dbReference type="EMBL" id="GGH78350.1"/>
    </source>
</evidence>
<keyword evidence="5" id="KW-1185">Reference proteome</keyword>
<dbReference type="Pfam" id="PF17166">
    <property type="entry name" value="DUF5126"/>
    <property type="match status" value="1"/>
</dbReference>
<gene>
    <name evidence="4" type="ORF">GCM10011379_46110</name>
</gene>
<reference evidence="4" key="1">
    <citation type="journal article" date="2014" name="Int. J. Syst. Evol. Microbiol.">
        <title>Complete genome sequence of Corynebacterium casei LMG S-19264T (=DSM 44701T), isolated from a smear-ripened cheese.</title>
        <authorList>
            <consortium name="US DOE Joint Genome Institute (JGI-PGF)"/>
            <person name="Walter F."/>
            <person name="Albersmeier A."/>
            <person name="Kalinowski J."/>
            <person name="Ruckert C."/>
        </authorList>
    </citation>
    <scope>NUCLEOTIDE SEQUENCE</scope>
    <source>
        <strain evidence="4">CGMCC 1.15290</strain>
    </source>
</reference>
<dbReference type="Pfam" id="PF16323">
    <property type="entry name" value="DUF4959"/>
    <property type="match status" value="1"/>
</dbReference>
<accession>A0A917MY60</accession>
<dbReference type="Pfam" id="PF16391">
    <property type="entry name" value="DUF5000"/>
    <property type="match status" value="1"/>
</dbReference>
<feature type="domain" description="DUF5000" evidence="2">
    <location>
        <begin position="241"/>
        <end position="386"/>
    </location>
</feature>
<evidence type="ECO:0000313" key="5">
    <source>
        <dbReference type="Proteomes" id="UP000627292"/>
    </source>
</evidence>
<dbReference type="InterPro" id="IPR032164">
    <property type="entry name" value="DUF5000"/>
</dbReference>
<dbReference type="AlphaFoldDB" id="A0A917MY60"/>
<protein>
    <recommendedName>
        <fullName evidence="6">DUF4959 domain-containing protein</fullName>
    </recommendedName>
</protein>
<dbReference type="EMBL" id="BMIB01000004">
    <property type="protein sequence ID" value="GGH78350.1"/>
    <property type="molecule type" value="Genomic_DNA"/>
</dbReference>
<dbReference type="Gene3D" id="2.60.120.260">
    <property type="entry name" value="Galactose-binding domain-like"/>
    <property type="match status" value="1"/>
</dbReference>
<dbReference type="InterPro" id="IPR032527">
    <property type="entry name" value="DUF4959"/>
</dbReference>
<evidence type="ECO:0000259" key="3">
    <source>
        <dbReference type="Pfam" id="PF17166"/>
    </source>
</evidence>
<proteinExistence type="predicted"/>
<comment type="caution">
    <text evidence="4">The sequence shown here is derived from an EMBL/GenBank/DDBJ whole genome shotgun (WGS) entry which is preliminary data.</text>
</comment>
<dbReference type="SUPFAM" id="SSF49785">
    <property type="entry name" value="Galactose-binding domain-like"/>
    <property type="match status" value="1"/>
</dbReference>
<reference evidence="4" key="2">
    <citation type="submission" date="2020-09" db="EMBL/GenBank/DDBJ databases">
        <authorList>
            <person name="Sun Q."/>
            <person name="Zhou Y."/>
        </authorList>
    </citation>
    <scope>NUCLEOTIDE SEQUENCE</scope>
    <source>
        <strain evidence="4">CGMCC 1.15290</strain>
    </source>
</reference>
<dbReference type="InterPro" id="IPR008979">
    <property type="entry name" value="Galactose-bd-like_sf"/>
</dbReference>
<evidence type="ECO:0008006" key="6">
    <source>
        <dbReference type="Google" id="ProtNLM"/>
    </source>
</evidence>